<dbReference type="RefSeq" id="WP_407031777.1">
    <property type="nucleotide sequence ID" value="NZ_JAQGEF010000013.1"/>
</dbReference>
<proteinExistence type="predicted"/>
<protein>
    <recommendedName>
        <fullName evidence="3">Transposase</fullName>
    </recommendedName>
</protein>
<organism evidence="1 2">
    <name type="scientific">Polluticaenibacter yanchengensis</name>
    <dbReference type="NCBI Taxonomy" id="3014562"/>
    <lineage>
        <taxon>Bacteria</taxon>
        <taxon>Pseudomonadati</taxon>
        <taxon>Bacteroidota</taxon>
        <taxon>Chitinophagia</taxon>
        <taxon>Chitinophagales</taxon>
        <taxon>Chitinophagaceae</taxon>
        <taxon>Polluticaenibacter</taxon>
    </lineage>
</organism>
<accession>A0ABT4UKU6</accession>
<sequence>MSYPLWKSLRFMAFKPGFSVIDCFEGWMTQFTSKCQCVNLWFTRHHVSLWQHPDIWMLLFV</sequence>
<dbReference type="EMBL" id="JAQGEF010000013">
    <property type="protein sequence ID" value="MDA3615451.1"/>
    <property type="molecule type" value="Genomic_DNA"/>
</dbReference>
<gene>
    <name evidence="1" type="ORF">O3P16_11580</name>
</gene>
<keyword evidence="2" id="KW-1185">Reference proteome</keyword>
<evidence type="ECO:0000313" key="2">
    <source>
        <dbReference type="Proteomes" id="UP001210231"/>
    </source>
</evidence>
<comment type="caution">
    <text evidence="1">The sequence shown here is derived from an EMBL/GenBank/DDBJ whole genome shotgun (WGS) entry which is preliminary data.</text>
</comment>
<evidence type="ECO:0000313" key="1">
    <source>
        <dbReference type="EMBL" id="MDA3615451.1"/>
    </source>
</evidence>
<evidence type="ECO:0008006" key="3">
    <source>
        <dbReference type="Google" id="ProtNLM"/>
    </source>
</evidence>
<reference evidence="1 2" key="1">
    <citation type="submission" date="2022-12" db="EMBL/GenBank/DDBJ databases">
        <title>Chitinophagaceae gen. sp. nov., a new member of the family Chitinophagaceae, isolated from soil in a chemical factory.</title>
        <authorList>
            <person name="Ke Z."/>
        </authorList>
    </citation>
    <scope>NUCLEOTIDE SEQUENCE [LARGE SCALE GENOMIC DNA]</scope>
    <source>
        <strain evidence="1 2">LY-5</strain>
    </source>
</reference>
<dbReference type="Proteomes" id="UP001210231">
    <property type="component" value="Unassembled WGS sequence"/>
</dbReference>
<name>A0ABT4UKU6_9BACT</name>